<dbReference type="PROSITE" id="PS51257">
    <property type="entry name" value="PROKAR_LIPOPROTEIN"/>
    <property type="match status" value="1"/>
</dbReference>
<protein>
    <recommendedName>
        <fullName evidence="4">Lipoprotein</fullName>
    </recommendedName>
</protein>
<dbReference type="Proteomes" id="UP001168552">
    <property type="component" value="Unassembled WGS sequence"/>
</dbReference>
<keyword evidence="3" id="KW-1185">Reference proteome</keyword>
<feature type="signal peptide" evidence="1">
    <location>
        <begin position="1"/>
        <end position="21"/>
    </location>
</feature>
<proteinExistence type="predicted"/>
<evidence type="ECO:0000313" key="2">
    <source>
        <dbReference type="EMBL" id="MDN4166506.1"/>
    </source>
</evidence>
<feature type="chain" id="PRO_5046077057" description="Lipoprotein" evidence="1">
    <location>
        <begin position="22"/>
        <end position="163"/>
    </location>
</feature>
<reference evidence="2" key="1">
    <citation type="submission" date="2023-06" db="EMBL/GenBank/DDBJ databases">
        <title>Cytophagales bacterium Strain LB-30, isolated from soil.</title>
        <authorList>
            <person name="Liu B."/>
        </authorList>
    </citation>
    <scope>NUCLEOTIDE SEQUENCE</scope>
    <source>
        <strain evidence="2">LB-30</strain>
    </source>
</reference>
<name>A0ABT8F970_9BACT</name>
<dbReference type="RefSeq" id="WP_320005043.1">
    <property type="nucleotide sequence ID" value="NZ_JAUHJS010000007.1"/>
</dbReference>
<sequence length="163" mass="18436">MNKLFLYIVGLIFLSSCGWWCDDCDSNEGVNNYHYINDTSDTVNITLFQANDYSSTPPASLSTKIPLHEIEILPGNTLISEENANDFGPADFFPFGLDKPADSVVIMLKKIDVSVYNYSCLQRGTDTKCEIEGNPLNKAFYEITENDDNNILYTYRFSTYFGN</sequence>
<dbReference type="EMBL" id="JAUHJS010000007">
    <property type="protein sequence ID" value="MDN4166506.1"/>
    <property type="molecule type" value="Genomic_DNA"/>
</dbReference>
<evidence type="ECO:0008006" key="4">
    <source>
        <dbReference type="Google" id="ProtNLM"/>
    </source>
</evidence>
<organism evidence="2 3">
    <name type="scientific">Shiella aurantiaca</name>
    <dbReference type="NCBI Taxonomy" id="3058365"/>
    <lineage>
        <taxon>Bacteria</taxon>
        <taxon>Pseudomonadati</taxon>
        <taxon>Bacteroidota</taxon>
        <taxon>Cytophagia</taxon>
        <taxon>Cytophagales</taxon>
        <taxon>Shiellaceae</taxon>
        <taxon>Shiella</taxon>
    </lineage>
</organism>
<comment type="caution">
    <text evidence="2">The sequence shown here is derived from an EMBL/GenBank/DDBJ whole genome shotgun (WGS) entry which is preliminary data.</text>
</comment>
<evidence type="ECO:0000313" key="3">
    <source>
        <dbReference type="Proteomes" id="UP001168552"/>
    </source>
</evidence>
<keyword evidence="1" id="KW-0732">Signal</keyword>
<evidence type="ECO:0000256" key="1">
    <source>
        <dbReference type="SAM" id="SignalP"/>
    </source>
</evidence>
<accession>A0ABT8F970</accession>
<gene>
    <name evidence="2" type="ORF">QWY31_13430</name>
</gene>